<evidence type="ECO:0000259" key="7">
    <source>
        <dbReference type="Pfam" id="PF01227"/>
    </source>
</evidence>
<comment type="subunit">
    <text evidence="6">Homopolymer.</text>
</comment>
<dbReference type="GO" id="GO:0005737">
    <property type="term" value="C:cytoplasm"/>
    <property type="evidence" value="ECO:0007669"/>
    <property type="project" value="TreeGrafter"/>
</dbReference>
<dbReference type="RefSeq" id="WP_073179245.1">
    <property type="nucleotide sequence ID" value="NZ_FQWL01000003.1"/>
</dbReference>
<evidence type="ECO:0000256" key="3">
    <source>
        <dbReference type="ARBA" id="ARBA00008085"/>
    </source>
</evidence>
<dbReference type="GO" id="GO:0005525">
    <property type="term" value="F:GTP binding"/>
    <property type="evidence" value="ECO:0007669"/>
    <property type="project" value="UniProtKB-KW"/>
</dbReference>
<dbReference type="FunFam" id="3.30.1130.10:FF:000001">
    <property type="entry name" value="GTP cyclohydrolase 1"/>
    <property type="match status" value="1"/>
</dbReference>
<dbReference type="EC" id="3.5.4.16" evidence="6"/>
<evidence type="ECO:0000256" key="1">
    <source>
        <dbReference type="ARBA" id="ARBA00001052"/>
    </source>
</evidence>
<evidence type="ECO:0000256" key="2">
    <source>
        <dbReference type="ARBA" id="ARBA00005080"/>
    </source>
</evidence>
<keyword evidence="5 6" id="KW-0378">Hydrolase</keyword>
<dbReference type="NCBIfam" id="NF006824">
    <property type="entry name" value="PRK09347.1-1"/>
    <property type="match status" value="1"/>
</dbReference>
<dbReference type="OrthoDB" id="9801207at2"/>
<dbReference type="NCBIfam" id="TIGR00063">
    <property type="entry name" value="folE"/>
    <property type="match status" value="1"/>
</dbReference>
<sequence>MDKTEIEVLGDNHIATSIETPLRADAFQRTDSEKMEHIQHYFSKIMEELGLDLTDESLSGTPYRFAKMYVKELFYGLDPKNRPKVSTFPNTYGYKRMLVEQDITIDSSCEHHFLPIVGKAHIGYIPNDRVVGLSKINRLVDYYSHRPQVQERLCLQILKDLQETLETEDVIVVVHAKHLCVSSRGIKDKESATTTVEYGGAFTDESRRSEFFDLLKNGSDLNR</sequence>
<dbReference type="GO" id="GO:0006730">
    <property type="term" value="P:one-carbon metabolic process"/>
    <property type="evidence" value="ECO:0007669"/>
    <property type="project" value="UniProtKB-UniRule"/>
</dbReference>
<dbReference type="Proteomes" id="UP000184532">
    <property type="component" value="Unassembled WGS sequence"/>
</dbReference>
<dbReference type="HAMAP" id="MF_00223">
    <property type="entry name" value="FolE"/>
    <property type="match status" value="1"/>
</dbReference>
<comment type="catalytic activity">
    <reaction evidence="1 6">
        <text>GTP + H2O = 7,8-dihydroneopterin 3'-triphosphate + formate + H(+)</text>
        <dbReference type="Rhea" id="RHEA:17473"/>
        <dbReference type="ChEBI" id="CHEBI:15377"/>
        <dbReference type="ChEBI" id="CHEBI:15378"/>
        <dbReference type="ChEBI" id="CHEBI:15740"/>
        <dbReference type="ChEBI" id="CHEBI:37565"/>
        <dbReference type="ChEBI" id="CHEBI:58462"/>
        <dbReference type="EC" id="3.5.4.16"/>
    </reaction>
</comment>
<dbReference type="PANTHER" id="PTHR11109">
    <property type="entry name" value="GTP CYCLOHYDROLASE I"/>
    <property type="match status" value="1"/>
</dbReference>
<reference evidence="9" key="1">
    <citation type="submission" date="2016-11" db="EMBL/GenBank/DDBJ databases">
        <authorList>
            <person name="Varghese N."/>
            <person name="Submissions S."/>
        </authorList>
    </citation>
    <scope>NUCLEOTIDE SEQUENCE [LARGE SCALE GENOMIC DNA]</scope>
    <source>
        <strain evidence="9">DSM 22638</strain>
    </source>
</reference>
<keyword evidence="9" id="KW-1185">Reference proteome</keyword>
<feature type="binding site" evidence="6">
    <location>
        <position position="112"/>
    </location>
    <ligand>
        <name>Zn(2+)</name>
        <dbReference type="ChEBI" id="CHEBI:29105"/>
    </ligand>
</feature>
<dbReference type="GO" id="GO:0008270">
    <property type="term" value="F:zinc ion binding"/>
    <property type="evidence" value="ECO:0007669"/>
    <property type="project" value="UniProtKB-UniRule"/>
</dbReference>
<dbReference type="InterPro" id="IPR020602">
    <property type="entry name" value="GTP_CycHdrlase_I_dom"/>
</dbReference>
<keyword evidence="4 6" id="KW-0554">One-carbon metabolism</keyword>
<feature type="domain" description="GTP cyclohydrolase I" evidence="7">
    <location>
        <begin position="39"/>
        <end position="215"/>
    </location>
</feature>
<evidence type="ECO:0000313" key="9">
    <source>
        <dbReference type="Proteomes" id="UP000184532"/>
    </source>
</evidence>
<dbReference type="GO" id="GO:0003934">
    <property type="term" value="F:GTP cyclohydrolase I activity"/>
    <property type="evidence" value="ECO:0007669"/>
    <property type="project" value="UniProtKB-UniRule"/>
</dbReference>
<dbReference type="SUPFAM" id="SSF55620">
    <property type="entry name" value="Tetrahydrobiopterin biosynthesis enzymes-like"/>
    <property type="match status" value="1"/>
</dbReference>
<dbReference type="InterPro" id="IPR043133">
    <property type="entry name" value="GTP-CH-I_C/QueF"/>
</dbReference>
<dbReference type="Gene3D" id="1.10.286.10">
    <property type="match status" value="1"/>
</dbReference>
<dbReference type="PANTHER" id="PTHR11109:SF7">
    <property type="entry name" value="GTP CYCLOHYDROLASE 1"/>
    <property type="match status" value="1"/>
</dbReference>
<keyword evidence="6" id="KW-0862">Zinc</keyword>
<dbReference type="InterPro" id="IPR001474">
    <property type="entry name" value="GTP_CycHdrlase_I"/>
</dbReference>
<dbReference type="Gene3D" id="3.30.1130.10">
    <property type="match status" value="1"/>
</dbReference>
<dbReference type="UniPathway" id="UPA00848">
    <property type="reaction ID" value="UER00151"/>
</dbReference>
<dbReference type="GO" id="GO:0006729">
    <property type="term" value="P:tetrahydrobiopterin biosynthetic process"/>
    <property type="evidence" value="ECO:0007669"/>
    <property type="project" value="TreeGrafter"/>
</dbReference>
<protein>
    <recommendedName>
        <fullName evidence="6">GTP cyclohydrolase 1</fullName>
        <ecNumber evidence="6">3.5.4.16</ecNumber>
    </recommendedName>
    <alternativeName>
        <fullName evidence="6">GTP cyclohydrolase I</fullName>
        <shortName evidence="6">GTP-CH-I</shortName>
    </alternativeName>
</protein>
<dbReference type="Pfam" id="PF01227">
    <property type="entry name" value="GTP_cyclohydroI"/>
    <property type="match status" value="1"/>
</dbReference>
<keyword evidence="6" id="KW-0342">GTP-binding</keyword>
<keyword evidence="6" id="KW-0479">Metal-binding</keyword>
<name>A0A1M5LWN6_9FLAO</name>
<comment type="pathway">
    <text evidence="2 6">Cofactor biosynthesis; 7,8-dihydroneopterin triphosphate biosynthesis; 7,8-dihydroneopterin triphosphate from GTP: step 1/1.</text>
</comment>
<dbReference type="InterPro" id="IPR043134">
    <property type="entry name" value="GTP-CH-I_N"/>
</dbReference>
<evidence type="ECO:0000256" key="6">
    <source>
        <dbReference type="HAMAP-Rule" id="MF_00223"/>
    </source>
</evidence>
<feature type="binding site" evidence="6">
    <location>
        <position position="180"/>
    </location>
    <ligand>
        <name>Zn(2+)</name>
        <dbReference type="ChEBI" id="CHEBI:29105"/>
    </ligand>
</feature>
<organism evidence="8 9">
    <name type="scientific">Flagellimonas flava</name>
    <dbReference type="NCBI Taxonomy" id="570519"/>
    <lineage>
        <taxon>Bacteria</taxon>
        <taxon>Pseudomonadati</taxon>
        <taxon>Bacteroidota</taxon>
        <taxon>Flavobacteriia</taxon>
        <taxon>Flavobacteriales</taxon>
        <taxon>Flavobacteriaceae</taxon>
        <taxon>Flagellimonas</taxon>
    </lineage>
</organism>
<comment type="similarity">
    <text evidence="3 6">Belongs to the GTP cyclohydrolase I family.</text>
</comment>
<dbReference type="NCBIfam" id="NF006826">
    <property type="entry name" value="PRK09347.1-3"/>
    <property type="match status" value="1"/>
</dbReference>
<dbReference type="GO" id="GO:0046654">
    <property type="term" value="P:tetrahydrofolate biosynthetic process"/>
    <property type="evidence" value="ECO:0007669"/>
    <property type="project" value="UniProtKB-UniRule"/>
</dbReference>
<dbReference type="AlphaFoldDB" id="A0A1M5LWN6"/>
<proteinExistence type="inferred from homology"/>
<gene>
    <name evidence="6" type="primary">folE</name>
    <name evidence="8" type="ORF">SAMN04488116_2100</name>
</gene>
<keyword evidence="6" id="KW-0547">Nucleotide-binding</keyword>
<evidence type="ECO:0000256" key="4">
    <source>
        <dbReference type="ARBA" id="ARBA00022563"/>
    </source>
</evidence>
<evidence type="ECO:0000313" key="8">
    <source>
        <dbReference type="EMBL" id="SHG68783.1"/>
    </source>
</evidence>
<accession>A0A1M5LWN6</accession>
<dbReference type="STRING" id="570519.SAMN04488116_2100"/>
<evidence type="ECO:0000256" key="5">
    <source>
        <dbReference type="ARBA" id="ARBA00022801"/>
    </source>
</evidence>
<dbReference type="EMBL" id="FQWL01000003">
    <property type="protein sequence ID" value="SHG68783.1"/>
    <property type="molecule type" value="Genomic_DNA"/>
</dbReference>
<feature type="binding site" evidence="6">
    <location>
        <position position="109"/>
    </location>
    <ligand>
        <name>Zn(2+)</name>
        <dbReference type="ChEBI" id="CHEBI:29105"/>
    </ligand>
</feature>